<dbReference type="EMBL" id="OBDO01000004">
    <property type="protein sequence ID" value="SNX96513.1"/>
    <property type="molecule type" value="Genomic_DNA"/>
</dbReference>
<dbReference type="Proteomes" id="UP000219514">
    <property type="component" value="Unassembled WGS sequence"/>
</dbReference>
<keyword evidence="3" id="KW-1185">Reference proteome</keyword>
<gene>
    <name evidence="2" type="ORF">SAMN06893097_104228</name>
</gene>
<sequence length="342" mass="36805">MSSPVSSPARPVVRPLGPVQLLHGIPVQPVRISLLDGCELTIAAAPASTAMRLAAVRNTLLYNFVGTGIHNLITDYTGISEQISGQRVLTSLRQRIPQMRPAALSTLTRPRPYDLDFLLHLEATTLRYRTMRVRALNSRTSAVDATSRLTRAERALADALARQIADAISVYGHDSRHNAAAWRLKNARDHAAALIHRLGGRAIDSYQVVAMLAAAGARQRALQQDYVTRRDLIQRETDDPGNIRVNNLKHDGLAVFYPAGVITPAQALADYATQRAAKPRGRLPIPTPATTTWCRCPYCSPTTTFTPISRAAIAAAIQATPTPPSGAATAPHPPATAASGHP</sequence>
<protein>
    <submittedName>
        <fullName evidence="2">Uncharacterized protein</fullName>
    </submittedName>
</protein>
<organism evidence="2 3">
    <name type="scientific">Geodermatophilus sabuli</name>
    <dbReference type="NCBI Taxonomy" id="1564158"/>
    <lineage>
        <taxon>Bacteria</taxon>
        <taxon>Bacillati</taxon>
        <taxon>Actinomycetota</taxon>
        <taxon>Actinomycetes</taxon>
        <taxon>Geodermatophilales</taxon>
        <taxon>Geodermatophilaceae</taxon>
        <taxon>Geodermatophilus</taxon>
    </lineage>
</organism>
<reference evidence="2 3" key="1">
    <citation type="submission" date="2017-09" db="EMBL/GenBank/DDBJ databases">
        <authorList>
            <person name="Ehlers B."/>
            <person name="Leendertz F.H."/>
        </authorList>
    </citation>
    <scope>NUCLEOTIDE SEQUENCE [LARGE SCALE GENOMIC DNA]</scope>
    <source>
        <strain evidence="2 3">DSM 46844</strain>
    </source>
</reference>
<feature type="region of interest" description="Disordered" evidence="1">
    <location>
        <begin position="321"/>
        <end position="342"/>
    </location>
</feature>
<dbReference type="AlphaFoldDB" id="A0A285ECD0"/>
<accession>A0A285ECD0</accession>
<evidence type="ECO:0000313" key="2">
    <source>
        <dbReference type="EMBL" id="SNX96513.1"/>
    </source>
</evidence>
<evidence type="ECO:0000256" key="1">
    <source>
        <dbReference type="SAM" id="MobiDB-lite"/>
    </source>
</evidence>
<proteinExistence type="predicted"/>
<evidence type="ECO:0000313" key="3">
    <source>
        <dbReference type="Proteomes" id="UP000219514"/>
    </source>
</evidence>
<name>A0A285ECD0_9ACTN</name>